<comment type="caution">
    <text evidence="1">The sequence shown here is derived from an EMBL/GenBank/DDBJ whole genome shotgun (WGS) entry which is preliminary data.</text>
</comment>
<dbReference type="HOGENOM" id="CLU_1305283_0_0_1"/>
<sequence length="211" mass="23333">MTSTIGKLFRVKVLLVGEVIDGTYTFMTQYTAGVTDYDVYFDNGIIFTQIWSNFPALSSTTGRRETSLDKGNQVTCEVAVWVLHPSLLESVPPTLAANRFHDAAVVSICFQADSSSSLMNATDKWFPLVRFYFSTGPIVLVGRQSGTDTKDREAMNERIAAAGRKIGAADWFIYSADEGNAVTAAGDTLVWYGYHYLRGRRKLRLDGCVVL</sequence>
<dbReference type="InParanoid" id="G4TGE6"/>
<proteinExistence type="predicted"/>
<dbReference type="AlphaFoldDB" id="G4TGE6"/>
<reference evidence="1 2" key="1">
    <citation type="journal article" date="2011" name="PLoS Pathog.">
        <title>Endophytic Life Strategies Decoded by Genome and Transcriptome Analyses of the Mutualistic Root Symbiont Piriformospora indica.</title>
        <authorList>
            <person name="Zuccaro A."/>
            <person name="Lahrmann U."/>
            <person name="Guldener U."/>
            <person name="Langen G."/>
            <person name="Pfiffi S."/>
            <person name="Biedenkopf D."/>
            <person name="Wong P."/>
            <person name="Samans B."/>
            <person name="Grimm C."/>
            <person name="Basiewicz M."/>
            <person name="Murat C."/>
            <person name="Martin F."/>
            <person name="Kogel K.H."/>
        </authorList>
    </citation>
    <scope>NUCLEOTIDE SEQUENCE [LARGE SCALE GENOMIC DNA]</scope>
    <source>
        <strain evidence="1 2">DSM 11827</strain>
    </source>
</reference>
<protein>
    <submittedName>
        <fullName evidence="1">Uncharacterized protein</fullName>
    </submittedName>
</protein>
<evidence type="ECO:0000313" key="1">
    <source>
        <dbReference type="EMBL" id="CCA70391.1"/>
    </source>
</evidence>
<dbReference type="Gene3D" id="3.40.50.300">
    <property type="entry name" value="P-loop containing nucleotide triphosphate hydrolases"/>
    <property type="match status" value="1"/>
</dbReference>
<dbReference type="STRING" id="1109443.G4TGE6"/>
<dbReference type="Proteomes" id="UP000007148">
    <property type="component" value="Unassembled WGS sequence"/>
</dbReference>
<dbReference type="InterPro" id="IPR027417">
    <property type="entry name" value="P-loop_NTPase"/>
</dbReference>
<name>G4TGE6_SERID</name>
<organism evidence="1 2">
    <name type="scientific">Serendipita indica (strain DSM 11827)</name>
    <name type="common">Root endophyte fungus</name>
    <name type="synonym">Piriformospora indica</name>
    <dbReference type="NCBI Taxonomy" id="1109443"/>
    <lineage>
        <taxon>Eukaryota</taxon>
        <taxon>Fungi</taxon>
        <taxon>Dikarya</taxon>
        <taxon>Basidiomycota</taxon>
        <taxon>Agaricomycotina</taxon>
        <taxon>Agaricomycetes</taxon>
        <taxon>Sebacinales</taxon>
        <taxon>Serendipitaceae</taxon>
        <taxon>Serendipita</taxon>
    </lineage>
</organism>
<evidence type="ECO:0000313" key="2">
    <source>
        <dbReference type="Proteomes" id="UP000007148"/>
    </source>
</evidence>
<keyword evidence="2" id="KW-1185">Reference proteome</keyword>
<gene>
    <name evidence="1" type="ORF">PIIN_04330</name>
</gene>
<accession>G4TGE6</accession>
<dbReference type="EMBL" id="CAFZ01000081">
    <property type="protein sequence ID" value="CCA70391.1"/>
    <property type="molecule type" value="Genomic_DNA"/>
</dbReference>